<dbReference type="Proteomes" id="UP000258997">
    <property type="component" value="Segment"/>
</dbReference>
<name>A0A385E8R4_9CAUD</name>
<accession>A0A385E8R4</accession>
<proteinExistence type="predicted"/>
<evidence type="ECO:0000313" key="1">
    <source>
        <dbReference type="EMBL" id="AXQ68231.1"/>
    </source>
</evidence>
<keyword evidence="2" id="KW-1185">Reference proteome</keyword>
<evidence type="ECO:0000313" key="2">
    <source>
        <dbReference type="Proteomes" id="UP000258997"/>
    </source>
</evidence>
<dbReference type="EMBL" id="MH588544">
    <property type="protein sequence ID" value="AXQ68231.1"/>
    <property type="molecule type" value="Genomic_DNA"/>
</dbReference>
<gene>
    <name evidence="1" type="ORF">CcrBL10_gp027</name>
</gene>
<sequence length="84" mass="9329">MKKADLIAVGERRHETCRFGRLTEVWEVDPRTGKEKAGVGPLCTWEPAGDVPPGLKRVWGGLIELDRDCAVCLAHREVPLEPLP</sequence>
<protein>
    <submittedName>
        <fullName evidence="1">Uncharacterized protein</fullName>
    </submittedName>
</protein>
<organism evidence="1 2">
    <name type="scientific">Caulobacter phage CcrBL10</name>
    <dbReference type="NCBI Taxonomy" id="2283269"/>
    <lineage>
        <taxon>Viruses</taxon>
        <taxon>Duplodnaviria</taxon>
        <taxon>Heunggongvirae</taxon>
        <taxon>Uroviricota</taxon>
        <taxon>Caudoviricetes</taxon>
        <taxon>Jeanschmidtviridae</taxon>
        <taxon>Poindextervirus</taxon>
        <taxon>Poindextervirus BL10</taxon>
    </lineage>
</organism>
<reference evidence="1 2" key="1">
    <citation type="submission" date="2018-07" db="EMBL/GenBank/DDBJ databases">
        <title>Giant CbK-like Caulobacter bacteriophages have genetically divergent genomes.</title>
        <authorList>
            <person name="Wilson K.M."/>
            <person name="Ely B."/>
        </authorList>
    </citation>
    <scope>NUCLEOTIDE SEQUENCE [LARGE SCALE GENOMIC DNA]</scope>
</reference>